<comment type="caution">
    <text evidence="3">The sequence shown here is derived from an EMBL/GenBank/DDBJ whole genome shotgun (WGS) entry which is preliminary data.</text>
</comment>
<keyword evidence="1" id="KW-0472">Membrane</keyword>
<dbReference type="AlphaFoldDB" id="A0A392RZU5"/>
<feature type="chain" id="PRO_5017363166" evidence="2">
    <location>
        <begin position="21"/>
        <end position="55"/>
    </location>
</feature>
<feature type="non-terminal residue" evidence="3">
    <location>
        <position position="1"/>
    </location>
</feature>
<sequence>CHRWWCVLVAGSGGFRWVSGTSSNCGCCSLQRRFWWCLVVLFAEGCWFLAAPAEV</sequence>
<name>A0A392RZU5_9FABA</name>
<keyword evidence="4" id="KW-1185">Reference proteome</keyword>
<evidence type="ECO:0000313" key="3">
    <source>
        <dbReference type="EMBL" id="MCI41662.1"/>
    </source>
</evidence>
<dbReference type="EMBL" id="LXQA010294815">
    <property type="protein sequence ID" value="MCI41662.1"/>
    <property type="molecule type" value="Genomic_DNA"/>
</dbReference>
<feature type="transmembrane region" description="Helical" evidence="1">
    <location>
        <begin position="34"/>
        <end position="53"/>
    </location>
</feature>
<protein>
    <submittedName>
        <fullName evidence="3">Uncharacterized protein</fullName>
    </submittedName>
</protein>
<organism evidence="3 4">
    <name type="scientific">Trifolium medium</name>
    <dbReference type="NCBI Taxonomy" id="97028"/>
    <lineage>
        <taxon>Eukaryota</taxon>
        <taxon>Viridiplantae</taxon>
        <taxon>Streptophyta</taxon>
        <taxon>Embryophyta</taxon>
        <taxon>Tracheophyta</taxon>
        <taxon>Spermatophyta</taxon>
        <taxon>Magnoliopsida</taxon>
        <taxon>eudicotyledons</taxon>
        <taxon>Gunneridae</taxon>
        <taxon>Pentapetalae</taxon>
        <taxon>rosids</taxon>
        <taxon>fabids</taxon>
        <taxon>Fabales</taxon>
        <taxon>Fabaceae</taxon>
        <taxon>Papilionoideae</taxon>
        <taxon>50 kb inversion clade</taxon>
        <taxon>NPAAA clade</taxon>
        <taxon>Hologalegina</taxon>
        <taxon>IRL clade</taxon>
        <taxon>Trifolieae</taxon>
        <taxon>Trifolium</taxon>
    </lineage>
</organism>
<evidence type="ECO:0000256" key="1">
    <source>
        <dbReference type="SAM" id="Phobius"/>
    </source>
</evidence>
<keyword evidence="2" id="KW-0732">Signal</keyword>
<evidence type="ECO:0000313" key="4">
    <source>
        <dbReference type="Proteomes" id="UP000265520"/>
    </source>
</evidence>
<feature type="signal peptide" evidence="2">
    <location>
        <begin position="1"/>
        <end position="20"/>
    </location>
</feature>
<evidence type="ECO:0000256" key="2">
    <source>
        <dbReference type="SAM" id="SignalP"/>
    </source>
</evidence>
<keyword evidence="1" id="KW-0812">Transmembrane</keyword>
<accession>A0A392RZU5</accession>
<proteinExistence type="predicted"/>
<dbReference type="Proteomes" id="UP000265520">
    <property type="component" value="Unassembled WGS sequence"/>
</dbReference>
<reference evidence="3 4" key="1">
    <citation type="journal article" date="2018" name="Front. Plant Sci.">
        <title>Red Clover (Trifolium pratense) and Zigzag Clover (T. medium) - A Picture of Genomic Similarities and Differences.</title>
        <authorList>
            <person name="Dluhosova J."/>
            <person name="Istvanek J."/>
            <person name="Nedelnik J."/>
            <person name="Repkova J."/>
        </authorList>
    </citation>
    <scope>NUCLEOTIDE SEQUENCE [LARGE SCALE GENOMIC DNA]</scope>
    <source>
        <strain evidence="4">cv. 10/8</strain>
        <tissue evidence="3">Leaf</tissue>
    </source>
</reference>
<keyword evidence="1" id="KW-1133">Transmembrane helix</keyword>